<name>A0A7W7RU26_9ACTN</name>
<dbReference type="EMBL" id="JACHJU010000001">
    <property type="protein sequence ID" value="MBB4938224.1"/>
    <property type="molecule type" value="Genomic_DNA"/>
</dbReference>
<dbReference type="InterPro" id="IPR013022">
    <property type="entry name" value="Xyl_isomerase-like_TIM-brl"/>
</dbReference>
<dbReference type="PANTHER" id="PTHR12110">
    <property type="entry name" value="HYDROXYPYRUVATE ISOMERASE"/>
    <property type="match status" value="1"/>
</dbReference>
<dbReference type="RefSeq" id="WP_184754443.1">
    <property type="nucleotide sequence ID" value="NZ_BAABEK010000022.1"/>
</dbReference>
<evidence type="ECO:0000313" key="3">
    <source>
        <dbReference type="Proteomes" id="UP000534286"/>
    </source>
</evidence>
<dbReference type="GO" id="GO:0016853">
    <property type="term" value="F:isomerase activity"/>
    <property type="evidence" value="ECO:0007669"/>
    <property type="project" value="UniProtKB-KW"/>
</dbReference>
<evidence type="ECO:0000313" key="2">
    <source>
        <dbReference type="EMBL" id="MBB4938224.1"/>
    </source>
</evidence>
<reference evidence="2 3" key="1">
    <citation type="submission" date="2020-08" db="EMBL/GenBank/DDBJ databases">
        <title>Sequencing the genomes of 1000 actinobacteria strains.</title>
        <authorList>
            <person name="Klenk H.-P."/>
        </authorList>
    </citation>
    <scope>NUCLEOTIDE SEQUENCE [LARGE SCALE GENOMIC DNA]</scope>
    <source>
        <strain evidence="2 3">DSM 43023</strain>
    </source>
</reference>
<dbReference type="Pfam" id="PF01261">
    <property type="entry name" value="AP_endonuc_2"/>
    <property type="match status" value="1"/>
</dbReference>
<feature type="domain" description="Xylose isomerase-like TIM barrel" evidence="1">
    <location>
        <begin position="27"/>
        <end position="255"/>
    </location>
</feature>
<dbReference type="SUPFAM" id="SSF51658">
    <property type="entry name" value="Xylose isomerase-like"/>
    <property type="match status" value="1"/>
</dbReference>
<dbReference type="Gene3D" id="3.20.20.150">
    <property type="entry name" value="Divalent-metal-dependent TIM barrel enzymes"/>
    <property type="match status" value="1"/>
</dbReference>
<dbReference type="AlphaFoldDB" id="A0A7W7RU26"/>
<comment type="caution">
    <text evidence="2">The sequence shown here is derived from an EMBL/GenBank/DDBJ whole genome shotgun (WGS) entry which is preliminary data.</text>
</comment>
<dbReference type="Proteomes" id="UP000534286">
    <property type="component" value="Unassembled WGS sequence"/>
</dbReference>
<dbReference type="InterPro" id="IPR036237">
    <property type="entry name" value="Xyl_isomerase-like_sf"/>
</dbReference>
<evidence type="ECO:0000259" key="1">
    <source>
        <dbReference type="Pfam" id="PF01261"/>
    </source>
</evidence>
<dbReference type="InterPro" id="IPR050312">
    <property type="entry name" value="IolE/XylAMocC-like"/>
</dbReference>
<organism evidence="2 3">
    <name type="scientific">Streptosporangium album</name>
    <dbReference type="NCBI Taxonomy" id="47479"/>
    <lineage>
        <taxon>Bacteria</taxon>
        <taxon>Bacillati</taxon>
        <taxon>Actinomycetota</taxon>
        <taxon>Actinomycetes</taxon>
        <taxon>Streptosporangiales</taxon>
        <taxon>Streptosporangiaceae</taxon>
        <taxon>Streptosporangium</taxon>
    </lineage>
</organism>
<dbReference type="PANTHER" id="PTHR12110:SF47">
    <property type="match status" value="1"/>
</dbReference>
<keyword evidence="2" id="KW-0413">Isomerase</keyword>
<gene>
    <name evidence="2" type="ORF">FHR32_002529</name>
</gene>
<sequence length="270" mass="29595">MSVVRGSRAKIALSTASVYPERTPDAFELAARLGYDGVEIMVGADPVSQDIDVLERLSDHYGLPILAIHAPCLLVTQRVWGKDPWAKLQRAQWAAERVGASTVVVHPPFRWQRDYARDFETGLARMREETDVVFAVENMFPLKARGNEVVPYAPDWNPVDYAFPQVTLDLSHTAVSGVDAMEMFTKLGDRLAHLHLADGIGVANKDEHLVPGRGGQPCAPILERLAGSGYDGLVVLEINTRKAASRTERIADLTEALAFARLHLATSSSV</sequence>
<accession>A0A7W7RU26</accession>
<keyword evidence="3" id="KW-1185">Reference proteome</keyword>
<protein>
    <submittedName>
        <fullName evidence="2">Sugar phosphate isomerase/epimerase</fullName>
    </submittedName>
</protein>
<proteinExistence type="predicted"/>